<evidence type="ECO:0000313" key="1">
    <source>
        <dbReference type="EMBL" id="BCZ18897.1"/>
    </source>
</evidence>
<evidence type="ECO:0000313" key="2">
    <source>
        <dbReference type="Proteomes" id="UP000826146"/>
    </source>
</evidence>
<organism evidence="1 2">
    <name type="scientific">Helicobacter gastrofelis</name>
    <dbReference type="NCBI Taxonomy" id="2849642"/>
    <lineage>
        <taxon>Bacteria</taxon>
        <taxon>Pseudomonadati</taxon>
        <taxon>Campylobacterota</taxon>
        <taxon>Epsilonproteobacteria</taxon>
        <taxon>Campylobacterales</taxon>
        <taxon>Helicobacteraceae</taxon>
        <taxon>Helicobacter</taxon>
    </lineage>
</organism>
<dbReference type="RefSeq" id="WP_221272335.1">
    <property type="nucleotide sequence ID" value="NZ_AP024819.1"/>
</dbReference>
<keyword evidence="2" id="KW-1185">Reference proteome</keyword>
<proteinExistence type="predicted"/>
<gene>
    <name evidence="1" type="ORF">NHP190012_05390</name>
</gene>
<protein>
    <submittedName>
        <fullName evidence="1">Uncharacterized protein</fullName>
    </submittedName>
</protein>
<name>A0ABM7SGE4_9HELI</name>
<reference evidence="1 2" key="1">
    <citation type="submission" date="2021-07" db="EMBL/GenBank/DDBJ databases">
        <title>Novel Helicobacter sp. Isolated from a cat.</title>
        <authorList>
            <person name="Rimbara E."/>
            <person name="Suzuki M."/>
        </authorList>
    </citation>
    <scope>NUCLEOTIDE SEQUENCE [LARGE SCALE GENOMIC DNA]</scope>
    <source>
        <strain evidence="2">NHP19-012</strain>
    </source>
</reference>
<dbReference type="EMBL" id="AP024819">
    <property type="protein sequence ID" value="BCZ18897.1"/>
    <property type="molecule type" value="Genomic_DNA"/>
</dbReference>
<accession>A0ABM7SGE4</accession>
<dbReference type="Proteomes" id="UP000826146">
    <property type="component" value="Chromosome"/>
</dbReference>
<sequence>MQPPNFNIVGVSSWISNLAHQSVLLKDKSHCNIPNPIDTDSYKPLDETFCQQLLGLNTSKEPVGFGARMSATPRVMTCSYKPCALAC</sequence>